<comment type="caution">
    <text evidence="1">The sequence shown here is derived from an EMBL/GenBank/DDBJ whole genome shotgun (WGS) entry which is preliminary data.</text>
</comment>
<proteinExistence type="predicted"/>
<sequence>MEIGSLLLISCFDSGSNLPLHIDAILLSSSRTLQYKFPCSDF</sequence>
<name>A0A9Q0Z356_SALPP</name>
<accession>A0A9Q0Z356</accession>
<evidence type="ECO:0000313" key="1">
    <source>
        <dbReference type="EMBL" id="KAJ6719458.1"/>
    </source>
</evidence>
<dbReference type="EMBL" id="JAPFFK010000014">
    <property type="protein sequence ID" value="KAJ6719458.1"/>
    <property type="molecule type" value="Genomic_DNA"/>
</dbReference>
<reference evidence="1" key="1">
    <citation type="submission" date="2022-11" db="EMBL/GenBank/DDBJ databases">
        <authorList>
            <person name="Hyden B.L."/>
            <person name="Feng K."/>
            <person name="Yates T."/>
            <person name="Jawdy S."/>
            <person name="Smart L.B."/>
            <person name="Muchero W."/>
        </authorList>
    </citation>
    <scope>NUCLEOTIDE SEQUENCE</scope>
    <source>
        <tissue evidence="1">Shoot tip</tissue>
    </source>
</reference>
<reference evidence="1" key="2">
    <citation type="journal article" date="2023" name="Int. J. Mol. Sci.">
        <title>De Novo Assembly and Annotation of 11 Diverse Shrub Willow (Salix) Genomes Reveals Novel Gene Organization in Sex-Linked Regions.</title>
        <authorList>
            <person name="Hyden B."/>
            <person name="Feng K."/>
            <person name="Yates T.B."/>
            <person name="Jawdy S."/>
            <person name="Cereghino C."/>
            <person name="Smart L.B."/>
            <person name="Muchero W."/>
        </authorList>
    </citation>
    <scope>NUCLEOTIDE SEQUENCE</scope>
    <source>
        <tissue evidence="1">Shoot tip</tissue>
    </source>
</reference>
<keyword evidence="2" id="KW-1185">Reference proteome</keyword>
<feature type="non-terminal residue" evidence="1">
    <location>
        <position position="1"/>
    </location>
</feature>
<dbReference type="AlphaFoldDB" id="A0A9Q0Z356"/>
<protein>
    <submittedName>
        <fullName evidence="1">Uncharacterized protein</fullName>
    </submittedName>
</protein>
<dbReference type="Proteomes" id="UP001151532">
    <property type="component" value="Chromosome 10"/>
</dbReference>
<gene>
    <name evidence="1" type="ORF">OIU79_007172</name>
</gene>
<evidence type="ECO:0000313" key="2">
    <source>
        <dbReference type="Proteomes" id="UP001151532"/>
    </source>
</evidence>
<organism evidence="1 2">
    <name type="scientific">Salix purpurea</name>
    <name type="common">Purple osier willow</name>
    <dbReference type="NCBI Taxonomy" id="77065"/>
    <lineage>
        <taxon>Eukaryota</taxon>
        <taxon>Viridiplantae</taxon>
        <taxon>Streptophyta</taxon>
        <taxon>Embryophyta</taxon>
        <taxon>Tracheophyta</taxon>
        <taxon>Spermatophyta</taxon>
        <taxon>Magnoliopsida</taxon>
        <taxon>eudicotyledons</taxon>
        <taxon>Gunneridae</taxon>
        <taxon>Pentapetalae</taxon>
        <taxon>rosids</taxon>
        <taxon>fabids</taxon>
        <taxon>Malpighiales</taxon>
        <taxon>Salicaceae</taxon>
        <taxon>Saliceae</taxon>
        <taxon>Salix</taxon>
    </lineage>
</organism>